<evidence type="ECO:0000256" key="1">
    <source>
        <dbReference type="SAM" id="SignalP"/>
    </source>
</evidence>
<proteinExistence type="predicted"/>
<evidence type="ECO:0000313" key="3">
    <source>
        <dbReference type="Proteomes" id="UP000182427"/>
    </source>
</evidence>
<name>A0A1G7JIU2_9BACT</name>
<keyword evidence="1" id="KW-0732">Signal</keyword>
<feature type="chain" id="PRO_5009241514" evidence="1">
    <location>
        <begin position="28"/>
        <end position="340"/>
    </location>
</feature>
<dbReference type="EMBL" id="LT629690">
    <property type="protein sequence ID" value="SDF24857.1"/>
    <property type="molecule type" value="Genomic_DNA"/>
</dbReference>
<feature type="signal peptide" evidence="1">
    <location>
        <begin position="1"/>
        <end position="27"/>
    </location>
</feature>
<reference evidence="2 3" key="1">
    <citation type="submission" date="2016-10" db="EMBL/GenBank/DDBJ databases">
        <authorList>
            <person name="de Groot N.N."/>
        </authorList>
    </citation>
    <scope>NUCLEOTIDE SEQUENCE [LARGE SCALE GENOMIC DNA]</scope>
    <source>
        <strain evidence="2 3">GAS232</strain>
    </source>
</reference>
<protein>
    <submittedName>
        <fullName evidence="2">Uncharacterized protein</fullName>
    </submittedName>
</protein>
<dbReference type="Proteomes" id="UP000182427">
    <property type="component" value="Chromosome I"/>
</dbReference>
<sequence length="340" mass="36290">MLRSMKVTMRFVRWLPVLLFGAAPLFAETCTTQAAMDPTVRDGMIRAAENIATLASANNADGVKAQTMPQFASDFSGIAGVMQRSASHLQGAKFSPESVWLLDASSLRGDSQDAQFFCSLNRGASQTSFLIPSLPPGKYGLVVLNTVGVAEPWQVSLLMRESAPGQWQLGGLFPRATTVAGHDGLWYWKTARDYAAKKQAWNAYVYYSAAEQLLKPVSFVSSTHLDKLQEERTKAAPPALSSGVSAQQPLVIGDGKGTEVRVTSFGAENAPANGGLDVLAHVKADTALNDPVASHARNAAAAKAIVAAYPELRGAFRGVWIVSELPDGTTFVSEEPMTSL</sequence>
<evidence type="ECO:0000313" key="2">
    <source>
        <dbReference type="EMBL" id="SDF24857.1"/>
    </source>
</evidence>
<accession>A0A1G7JIU2</accession>
<dbReference type="AlphaFoldDB" id="A0A1G7JIU2"/>
<organism evidence="2 3">
    <name type="scientific">Terriglobus roseus</name>
    <dbReference type="NCBI Taxonomy" id="392734"/>
    <lineage>
        <taxon>Bacteria</taxon>
        <taxon>Pseudomonadati</taxon>
        <taxon>Acidobacteriota</taxon>
        <taxon>Terriglobia</taxon>
        <taxon>Terriglobales</taxon>
        <taxon>Acidobacteriaceae</taxon>
        <taxon>Terriglobus</taxon>
    </lineage>
</organism>
<gene>
    <name evidence="2" type="ORF">SAMN05444167_1837</name>
</gene>
<keyword evidence="3" id="KW-1185">Reference proteome</keyword>